<evidence type="ECO:0000259" key="3">
    <source>
        <dbReference type="Pfam" id="PF08646"/>
    </source>
</evidence>
<feature type="compositionally biased region" description="Polar residues" evidence="1">
    <location>
        <begin position="577"/>
        <end position="589"/>
    </location>
</feature>
<dbReference type="Pfam" id="PF02721">
    <property type="entry name" value="DUF223"/>
    <property type="match status" value="1"/>
</dbReference>
<gene>
    <name evidence="5" type="primary">LOC104753067</name>
</gene>
<dbReference type="Gene3D" id="2.40.50.140">
    <property type="entry name" value="Nucleic acid-binding proteins"/>
    <property type="match status" value="2"/>
</dbReference>
<feature type="compositionally biased region" description="Polar residues" evidence="1">
    <location>
        <begin position="607"/>
        <end position="626"/>
    </location>
</feature>
<feature type="domain" description="Replication factor A C-terminal" evidence="3">
    <location>
        <begin position="276"/>
        <end position="402"/>
    </location>
</feature>
<feature type="compositionally biased region" description="Acidic residues" evidence="1">
    <location>
        <begin position="544"/>
        <end position="559"/>
    </location>
</feature>
<proteinExistence type="predicted"/>
<reference evidence="5" key="2">
    <citation type="submission" date="2025-08" db="UniProtKB">
        <authorList>
            <consortium name="RefSeq"/>
        </authorList>
    </citation>
    <scope>IDENTIFICATION</scope>
    <source>
        <tissue evidence="5">Leaf</tissue>
    </source>
</reference>
<feature type="region of interest" description="Disordered" evidence="1">
    <location>
        <begin position="486"/>
        <end position="626"/>
    </location>
</feature>
<accession>A0ABM0WNG9</accession>
<name>A0ABM0WNG9_CAMSA</name>
<feature type="compositionally biased region" description="Basic residues" evidence="1">
    <location>
        <begin position="720"/>
        <end position="731"/>
    </location>
</feature>
<feature type="domain" description="Replication protein A 70 kDa DNA-binding subunit B/D first OB fold" evidence="2">
    <location>
        <begin position="27"/>
        <end position="116"/>
    </location>
</feature>
<keyword evidence="4" id="KW-1185">Reference proteome</keyword>
<organism evidence="4 5">
    <name type="scientific">Camelina sativa</name>
    <name type="common">False flax</name>
    <name type="synonym">Myagrum sativum</name>
    <dbReference type="NCBI Taxonomy" id="90675"/>
    <lineage>
        <taxon>Eukaryota</taxon>
        <taxon>Viridiplantae</taxon>
        <taxon>Streptophyta</taxon>
        <taxon>Embryophyta</taxon>
        <taxon>Tracheophyta</taxon>
        <taxon>Spermatophyta</taxon>
        <taxon>Magnoliopsida</taxon>
        <taxon>eudicotyledons</taxon>
        <taxon>Gunneridae</taxon>
        <taxon>Pentapetalae</taxon>
        <taxon>rosids</taxon>
        <taxon>malvids</taxon>
        <taxon>Brassicales</taxon>
        <taxon>Brassicaceae</taxon>
        <taxon>Camelineae</taxon>
        <taxon>Camelina</taxon>
    </lineage>
</organism>
<dbReference type="GeneID" id="104753067"/>
<dbReference type="Proteomes" id="UP000694864">
    <property type="component" value="Chromosome 2"/>
</dbReference>
<dbReference type="RefSeq" id="XP_010473651.1">
    <property type="nucleotide sequence ID" value="XM_010475349.1"/>
</dbReference>
<dbReference type="PANTHER" id="PTHR47165:SF4">
    <property type="entry name" value="OS03G0429900 PROTEIN"/>
    <property type="match status" value="1"/>
</dbReference>
<dbReference type="SUPFAM" id="SSF50249">
    <property type="entry name" value="Nucleic acid-binding proteins"/>
    <property type="match status" value="3"/>
</dbReference>
<feature type="region of interest" description="Disordered" evidence="1">
    <location>
        <begin position="646"/>
        <end position="731"/>
    </location>
</feature>
<feature type="compositionally biased region" description="Basic and acidic residues" evidence="1">
    <location>
        <begin position="701"/>
        <end position="712"/>
    </location>
</feature>
<dbReference type="InterPro" id="IPR003871">
    <property type="entry name" value="RFA1B/D_OB_1st"/>
</dbReference>
<sequence length="758" mass="84433">MGKTKTLAPYSTLDSISNETHNNCPQKIVVRIIHIWEVRDFRRNNILLSLECLLLDENGSAIQASVLPNCLPKFKDQLVKGQLYIINEFDVLPSSIRYRRTNHKCRIVFSDKTSLDKGEELPDVVGQVFSSRTSEKKDQNNPSKTTFNLILTCILESGDNVYISLWGELAVDAHAKLLTIKDETVVVIATHVNPRKVGRYVYLNGTSSSQILLNYDNTVCQNFCQSNQFKESIVPPIIDGSSHFDPNALYMIEDVESYVKEQGGKEKSFWCKVKVVDIVLRNGWNYISCSGCNLKMDTTGSTISCLTCPPTQAVGKLQYRIQIIVDDGQNTTNFVILNQEATKLLKRTASDLANDKLNCDGPAKDVPDAIKALLGKVFYFNVKVSDYNFKATYQTFTVTSIKEEQGDSPLDPPTTGELANLECQGEPSSTSGRKATKKRQSNRSIKANDEFAITTGGKQKTKRKNNQETVPVGIIKLRSNLNKELMVPSGSEDESIKEESVRKNSPYVSKTHAIADGNNLRSTTEAEPSTKRRRSSRKSVSDPIELEVDSAPNEVEEEESHLPLDETHENPAGCNPEITTEVQLTTTSVRPVRDRRPNRKYADGLTKDQTLGRTCNQETGSKVQGTTKVKRGKSLIVLSDVEDVTTLNNEEGKEEAIEDNALPSQTETAGEVPESPRKPLRKHQPTRRQEAEAEDGLLSEIPKKDKTPRKAPDTLSQKVSRTRHVSGRKKQIILSDSDSGYDCMVRGRHLFVGTAEGF</sequence>
<dbReference type="InterPro" id="IPR013955">
    <property type="entry name" value="Rep_factor-A_C"/>
</dbReference>
<reference evidence="4" key="1">
    <citation type="journal article" date="2014" name="Nat. Commun.">
        <title>The emerging biofuel crop Camelina sativa retains a highly undifferentiated hexaploid genome structure.</title>
        <authorList>
            <person name="Kagale S."/>
            <person name="Koh C."/>
            <person name="Nixon J."/>
            <person name="Bollina V."/>
            <person name="Clarke W.E."/>
            <person name="Tuteja R."/>
            <person name="Spillane C."/>
            <person name="Robinson S.J."/>
            <person name="Links M.G."/>
            <person name="Clarke C."/>
            <person name="Higgins E.E."/>
            <person name="Huebert T."/>
            <person name="Sharpe A.G."/>
            <person name="Parkin I.A."/>
        </authorList>
    </citation>
    <scope>NUCLEOTIDE SEQUENCE [LARGE SCALE GENOMIC DNA]</scope>
    <source>
        <strain evidence="4">cv. DH55</strain>
    </source>
</reference>
<evidence type="ECO:0000259" key="2">
    <source>
        <dbReference type="Pfam" id="PF02721"/>
    </source>
</evidence>
<feature type="compositionally biased region" description="Basic and acidic residues" evidence="1">
    <location>
        <begin position="560"/>
        <end position="569"/>
    </location>
</feature>
<dbReference type="PANTHER" id="PTHR47165">
    <property type="entry name" value="OS03G0429900 PROTEIN"/>
    <property type="match status" value="1"/>
</dbReference>
<dbReference type="Pfam" id="PF08646">
    <property type="entry name" value="Rep_fac-A_C"/>
    <property type="match status" value="1"/>
</dbReference>
<dbReference type="InterPro" id="IPR012340">
    <property type="entry name" value="NA-bd_OB-fold"/>
</dbReference>
<protein>
    <submittedName>
        <fullName evidence="5">Uncharacterized protein LOC104753067</fullName>
    </submittedName>
</protein>
<evidence type="ECO:0000313" key="5">
    <source>
        <dbReference type="RefSeq" id="XP_010473651.1"/>
    </source>
</evidence>
<feature type="region of interest" description="Disordered" evidence="1">
    <location>
        <begin position="403"/>
        <end position="470"/>
    </location>
</feature>
<feature type="compositionally biased region" description="Basic and acidic residues" evidence="1">
    <location>
        <begin position="591"/>
        <end position="606"/>
    </location>
</feature>
<evidence type="ECO:0000313" key="4">
    <source>
        <dbReference type="Proteomes" id="UP000694864"/>
    </source>
</evidence>
<dbReference type="CDD" id="cd04480">
    <property type="entry name" value="RPA1_DBD_A_like"/>
    <property type="match status" value="1"/>
</dbReference>
<evidence type="ECO:0000256" key="1">
    <source>
        <dbReference type="SAM" id="MobiDB-lite"/>
    </source>
</evidence>